<dbReference type="RefSeq" id="WP_153234173.1">
    <property type="nucleotide sequence ID" value="NZ_WINI01000003.1"/>
</dbReference>
<evidence type="ECO:0000313" key="2">
    <source>
        <dbReference type="Proteomes" id="UP000451565"/>
    </source>
</evidence>
<dbReference type="OrthoDB" id="9806494at2"/>
<dbReference type="EMBL" id="WINI01000003">
    <property type="protein sequence ID" value="MQR00589.1"/>
    <property type="molecule type" value="Genomic_DNA"/>
</dbReference>
<dbReference type="Proteomes" id="UP000451565">
    <property type="component" value="Unassembled WGS sequence"/>
</dbReference>
<reference evidence="1 2" key="1">
    <citation type="submission" date="2019-10" db="EMBL/GenBank/DDBJ databases">
        <title>Glaciimonas soli sp. nov., a psychrophilic bacterium isolated from the forest soil of a high elevation mountain in Taiwan.</title>
        <authorList>
            <person name="Wang L.-T."/>
            <person name="Shieh W.Y."/>
        </authorList>
    </citation>
    <scope>NUCLEOTIDE SEQUENCE [LARGE SCALE GENOMIC DNA]</scope>
    <source>
        <strain evidence="1 2">GS1</strain>
    </source>
</reference>
<dbReference type="Pfam" id="PF08002">
    <property type="entry name" value="DUF1697"/>
    <property type="match status" value="1"/>
</dbReference>
<dbReference type="PIRSF" id="PIRSF008502">
    <property type="entry name" value="UCP008502"/>
    <property type="match status" value="1"/>
</dbReference>
<dbReference type="Gene3D" id="3.30.70.1260">
    <property type="entry name" value="bacterial protein sp0830 like"/>
    <property type="match status" value="1"/>
</dbReference>
<accession>A0A843YL53</accession>
<comment type="caution">
    <text evidence="1">The sequence shown here is derived from an EMBL/GenBank/DDBJ whole genome shotgun (WGS) entry which is preliminary data.</text>
</comment>
<organism evidence="1 2">
    <name type="scientific">Glaciimonas soli</name>
    <dbReference type="NCBI Taxonomy" id="2590999"/>
    <lineage>
        <taxon>Bacteria</taxon>
        <taxon>Pseudomonadati</taxon>
        <taxon>Pseudomonadota</taxon>
        <taxon>Betaproteobacteria</taxon>
        <taxon>Burkholderiales</taxon>
        <taxon>Oxalobacteraceae</taxon>
        <taxon>Glaciimonas</taxon>
    </lineage>
</organism>
<dbReference type="InterPro" id="IPR012545">
    <property type="entry name" value="DUF1697"/>
</dbReference>
<dbReference type="PANTHER" id="PTHR36439">
    <property type="entry name" value="BLL4334 PROTEIN"/>
    <property type="match status" value="1"/>
</dbReference>
<dbReference type="Gene3D" id="3.30.70.1280">
    <property type="entry name" value="SP0830-like domains"/>
    <property type="match status" value="1"/>
</dbReference>
<sequence>MKYIAFLRAINVGGHTVKMELLRELFETMGMKNVETYIASGNVLFESTLTAEKCQAQIEAHLHAALGYEVATFVRTNAEVTAIAKQPCMQNWGKNSDNGALNIAFLKQALNKDASQALMQFKTEIDDFSVHGREIYWHCAVKQSDSTFSNARFEKTLKLQSTFRGANTVLKLAAKFQTE</sequence>
<evidence type="ECO:0000313" key="1">
    <source>
        <dbReference type="EMBL" id="MQR00589.1"/>
    </source>
</evidence>
<dbReference type="SUPFAM" id="SSF160379">
    <property type="entry name" value="SP0830-like"/>
    <property type="match status" value="1"/>
</dbReference>
<dbReference type="AlphaFoldDB" id="A0A843YL53"/>
<name>A0A843YL53_9BURK</name>
<protein>
    <submittedName>
        <fullName evidence="1">DUF1697 domain-containing protein</fullName>
    </submittedName>
</protein>
<dbReference type="PANTHER" id="PTHR36439:SF1">
    <property type="entry name" value="DUF1697 DOMAIN-CONTAINING PROTEIN"/>
    <property type="match status" value="1"/>
</dbReference>
<proteinExistence type="predicted"/>
<keyword evidence="2" id="KW-1185">Reference proteome</keyword>
<gene>
    <name evidence="1" type="ORF">GEV47_07820</name>
</gene>